<reference evidence="1" key="1">
    <citation type="submission" date="2018-02" db="EMBL/GenBank/DDBJ databases">
        <title>Rhizophora mucronata_Transcriptome.</title>
        <authorList>
            <person name="Meera S.P."/>
            <person name="Sreeshan A."/>
            <person name="Augustine A."/>
        </authorList>
    </citation>
    <scope>NUCLEOTIDE SEQUENCE</scope>
    <source>
        <tissue evidence="1">Leaf</tissue>
    </source>
</reference>
<name>A0A2P2NPT7_RHIMU</name>
<dbReference type="AlphaFoldDB" id="A0A2P2NPT7"/>
<evidence type="ECO:0000313" key="1">
    <source>
        <dbReference type="EMBL" id="MBX44509.1"/>
    </source>
</evidence>
<dbReference type="EMBL" id="GGEC01064025">
    <property type="protein sequence ID" value="MBX44509.1"/>
    <property type="molecule type" value="Transcribed_RNA"/>
</dbReference>
<organism evidence="1">
    <name type="scientific">Rhizophora mucronata</name>
    <name type="common">Asiatic mangrove</name>
    <dbReference type="NCBI Taxonomy" id="61149"/>
    <lineage>
        <taxon>Eukaryota</taxon>
        <taxon>Viridiplantae</taxon>
        <taxon>Streptophyta</taxon>
        <taxon>Embryophyta</taxon>
        <taxon>Tracheophyta</taxon>
        <taxon>Spermatophyta</taxon>
        <taxon>Magnoliopsida</taxon>
        <taxon>eudicotyledons</taxon>
        <taxon>Gunneridae</taxon>
        <taxon>Pentapetalae</taxon>
        <taxon>rosids</taxon>
        <taxon>fabids</taxon>
        <taxon>Malpighiales</taxon>
        <taxon>Rhizophoraceae</taxon>
        <taxon>Rhizophora</taxon>
    </lineage>
</organism>
<sequence length="17" mass="1870">MYLFCGTCQTSLSKKGC</sequence>
<protein>
    <submittedName>
        <fullName evidence="1">Uncharacterized protein</fullName>
    </submittedName>
</protein>
<accession>A0A2P2NPT7</accession>
<proteinExistence type="predicted"/>